<dbReference type="RefSeq" id="WP_094819770.1">
    <property type="nucleotide sequence ID" value="NZ_NEVO01000002.1"/>
</dbReference>
<keyword evidence="2" id="KW-0812">Transmembrane</keyword>
<dbReference type="InterPro" id="IPR021834">
    <property type="entry name" value="DUF3426"/>
</dbReference>
<proteinExistence type="predicted"/>
<keyword evidence="5" id="KW-1185">Reference proteome</keyword>
<evidence type="ECO:0000256" key="1">
    <source>
        <dbReference type="SAM" id="MobiDB-lite"/>
    </source>
</evidence>
<accession>A0A261UUK2</accession>
<dbReference type="Pfam" id="PF11906">
    <property type="entry name" value="DUF3426"/>
    <property type="match status" value="1"/>
</dbReference>
<dbReference type="Proteomes" id="UP000216885">
    <property type="component" value="Unassembled WGS sequence"/>
</dbReference>
<feature type="compositionally biased region" description="Acidic residues" evidence="1">
    <location>
        <begin position="141"/>
        <end position="151"/>
    </location>
</feature>
<keyword evidence="2" id="KW-1133">Transmembrane helix</keyword>
<evidence type="ECO:0000313" key="5">
    <source>
        <dbReference type="Proteomes" id="UP000216885"/>
    </source>
</evidence>
<feature type="region of interest" description="Disordered" evidence="1">
    <location>
        <begin position="135"/>
        <end position="181"/>
    </location>
</feature>
<protein>
    <recommendedName>
        <fullName evidence="3">Zinc finger/thioredoxin putative domain-containing protein</fullName>
    </recommendedName>
</protein>
<comment type="caution">
    <text evidence="4">The sequence shown here is derived from an EMBL/GenBank/DDBJ whole genome shotgun (WGS) entry which is preliminary data.</text>
</comment>
<evidence type="ECO:0000313" key="4">
    <source>
        <dbReference type="EMBL" id="OZI64940.1"/>
    </source>
</evidence>
<sequence length="356" mass="39095">MAMTTRCPHCGTTFRVVPDQLRVRNGLVRCGECATVFDGRACLVAQIPGGVPAMPTPPVTMPSEVSGRLTPPEPAPPAVLRGRSDIARHDPYVDKGGADEDDEDSEREVQADPESVQHYTARHVDQDEVVFRIGERSAGMDGDDDVDPRDEPDDHGRTAVLGESRTRYHGTTDVGRAPPEFLDSDHQARRSFLRSLWGYACVLGLLLLAAQLIFVYRSSIADMAPQLRPLLVRLCEPLGCEVGYARHIDRIAITSSSLQPPAGHAGAPQQEAVTKLVLRASLRNRYDQPQPWPALRLDLSDLSDTVVIRKVLLPEDYLPKGQTQRPFEAGAELNIAVPIQVSGPHVNGFQLHKFFP</sequence>
<dbReference type="EMBL" id="NEVQ01000003">
    <property type="protein sequence ID" value="OZI64940.1"/>
    <property type="molecule type" value="Genomic_DNA"/>
</dbReference>
<feature type="compositionally biased region" description="Basic and acidic residues" evidence="1">
    <location>
        <begin position="82"/>
        <end position="98"/>
    </location>
</feature>
<keyword evidence="2" id="KW-0472">Membrane</keyword>
<dbReference type="Pfam" id="PF13719">
    <property type="entry name" value="Zn_ribbon_5"/>
    <property type="match status" value="1"/>
</dbReference>
<organism evidence="4 5">
    <name type="scientific">Bordetella genomosp. 4</name>
    <dbReference type="NCBI Taxonomy" id="463044"/>
    <lineage>
        <taxon>Bacteria</taxon>
        <taxon>Pseudomonadati</taxon>
        <taxon>Pseudomonadota</taxon>
        <taxon>Betaproteobacteria</taxon>
        <taxon>Burkholderiales</taxon>
        <taxon>Alcaligenaceae</taxon>
        <taxon>Bordetella</taxon>
    </lineage>
</organism>
<dbReference type="OrthoDB" id="5294582at2"/>
<dbReference type="NCBIfam" id="TIGR02098">
    <property type="entry name" value="MJ0042_CXXC"/>
    <property type="match status" value="1"/>
</dbReference>
<feature type="domain" description="Zinc finger/thioredoxin putative" evidence="3">
    <location>
        <begin position="3"/>
        <end position="38"/>
    </location>
</feature>
<dbReference type="AlphaFoldDB" id="A0A261UUK2"/>
<evidence type="ECO:0000259" key="3">
    <source>
        <dbReference type="Pfam" id="PF13719"/>
    </source>
</evidence>
<gene>
    <name evidence="4" type="ORF">CAL20_03900</name>
</gene>
<dbReference type="InterPro" id="IPR011723">
    <property type="entry name" value="Znf/thioredoxin_put"/>
</dbReference>
<reference evidence="4 5" key="1">
    <citation type="submission" date="2017-05" db="EMBL/GenBank/DDBJ databases">
        <title>Complete and WGS of Bordetella genogroups.</title>
        <authorList>
            <person name="Spilker T."/>
            <person name="LiPuma J."/>
        </authorList>
    </citation>
    <scope>NUCLEOTIDE SEQUENCE [LARGE SCALE GENOMIC DNA]</scope>
    <source>
        <strain evidence="4 5">AU9919</strain>
    </source>
</reference>
<feature type="transmembrane region" description="Helical" evidence="2">
    <location>
        <begin position="196"/>
        <end position="216"/>
    </location>
</feature>
<name>A0A261UUK2_9BORD</name>
<evidence type="ECO:0000256" key="2">
    <source>
        <dbReference type="SAM" id="Phobius"/>
    </source>
</evidence>
<feature type="region of interest" description="Disordered" evidence="1">
    <location>
        <begin position="50"/>
        <end position="118"/>
    </location>
</feature>